<evidence type="ECO:0000313" key="2">
    <source>
        <dbReference type="EMBL" id="KAK4215354.1"/>
    </source>
</evidence>
<reference evidence="2" key="1">
    <citation type="journal article" date="2023" name="Mol. Phylogenet. Evol.">
        <title>Genome-scale phylogeny and comparative genomics of the fungal order Sordariales.</title>
        <authorList>
            <person name="Hensen N."/>
            <person name="Bonometti L."/>
            <person name="Westerberg I."/>
            <person name="Brannstrom I.O."/>
            <person name="Guillou S."/>
            <person name="Cros-Aarteil S."/>
            <person name="Calhoun S."/>
            <person name="Haridas S."/>
            <person name="Kuo A."/>
            <person name="Mondo S."/>
            <person name="Pangilinan J."/>
            <person name="Riley R."/>
            <person name="LaButti K."/>
            <person name="Andreopoulos B."/>
            <person name="Lipzen A."/>
            <person name="Chen C."/>
            <person name="Yan M."/>
            <person name="Daum C."/>
            <person name="Ng V."/>
            <person name="Clum A."/>
            <person name="Steindorff A."/>
            <person name="Ohm R.A."/>
            <person name="Martin F."/>
            <person name="Silar P."/>
            <person name="Natvig D.O."/>
            <person name="Lalanne C."/>
            <person name="Gautier V."/>
            <person name="Ament-Velasquez S.L."/>
            <person name="Kruys A."/>
            <person name="Hutchinson M.I."/>
            <person name="Powell A.J."/>
            <person name="Barry K."/>
            <person name="Miller A.N."/>
            <person name="Grigoriev I.V."/>
            <person name="Debuchy R."/>
            <person name="Gladieux P."/>
            <person name="Hiltunen Thoren M."/>
            <person name="Johannesson H."/>
        </authorList>
    </citation>
    <scope>NUCLEOTIDE SEQUENCE</scope>
    <source>
        <strain evidence="2">PSN293</strain>
    </source>
</reference>
<evidence type="ECO:0000313" key="3">
    <source>
        <dbReference type="Proteomes" id="UP001301769"/>
    </source>
</evidence>
<feature type="compositionally biased region" description="Polar residues" evidence="1">
    <location>
        <begin position="318"/>
        <end position="327"/>
    </location>
</feature>
<dbReference type="EMBL" id="MU858081">
    <property type="protein sequence ID" value="KAK4215354.1"/>
    <property type="molecule type" value="Genomic_DNA"/>
</dbReference>
<feature type="compositionally biased region" description="Polar residues" evidence="1">
    <location>
        <begin position="271"/>
        <end position="280"/>
    </location>
</feature>
<evidence type="ECO:0000256" key="1">
    <source>
        <dbReference type="SAM" id="MobiDB-lite"/>
    </source>
</evidence>
<feature type="compositionally biased region" description="Low complexity" evidence="1">
    <location>
        <begin position="259"/>
        <end position="270"/>
    </location>
</feature>
<accession>A0AAN6YAB9</accession>
<protein>
    <submittedName>
        <fullName evidence="2">Uncharacterized protein</fullName>
    </submittedName>
</protein>
<organism evidence="2 3">
    <name type="scientific">Rhypophila decipiens</name>
    <dbReference type="NCBI Taxonomy" id="261697"/>
    <lineage>
        <taxon>Eukaryota</taxon>
        <taxon>Fungi</taxon>
        <taxon>Dikarya</taxon>
        <taxon>Ascomycota</taxon>
        <taxon>Pezizomycotina</taxon>
        <taxon>Sordariomycetes</taxon>
        <taxon>Sordariomycetidae</taxon>
        <taxon>Sordariales</taxon>
        <taxon>Naviculisporaceae</taxon>
        <taxon>Rhypophila</taxon>
    </lineage>
</organism>
<keyword evidence="3" id="KW-1185">Reference proteome</keyword>
<name>A0AAN6YAB9_9PEZI</name>
<reference evidence="2" key="2">
    <citation type="submission" date="2023-05" db="EMBL/GenBank/DDBJ databases">
        <authorList>
            <consortium name="Lawrence Berkeley National Laboratory"/>
            <person name="Steindorff A."/>
            <person name="Hensen N."/>
            <person name="Bonometti L."/>
            <person name="Westerberg I."/>
            <person name="Brannstrom I.O."/>
            <person name="Guillou S."/>
            <person name="Cros-Aarteil S."/>
            <person name="Calhoun S."/>
            <person name="Haridas S."/>
            <person name="Kuo A."/>
            <person name="Mondo S."/>
            <person name="Pangilinan J."/>
            <person name="Riley R."/>
            <person name="Labutti K."/>
            <person name="Andreopoulos B."/>
            <person name="Lipzen A."/>
            <person name="Chen C."/>
            <person name="Yanf M."/>
            <person name="Daum C."/>
            <person name="Ng V."/>
            <person name="Clum A."/>
            <person name="Ohm R."/>
            <person name="Martin F."/>
            <person name="Silar P."/>
            <person name="Natvig D."/>
            <person name="Lalanne C."/>
            <person name="Gautier V."/>
            <person name="Ament-Velasquez S.L."/>
            <person name="Kruys A."/>
            <person name="Hutchinson M.I."/>
            <person name="Powell A.J."/>
            <person name="Barry K."/>
            <person name="Miller A.N."/>
            <person name="Grigoriev I.V."/>
            <person name="Debuchy R."/>
            <person name="Gladieux P."/>
            <person name="Thoren M.H."/>
            <person name="Johannesson H."/>
        </authorList>
    </citation>
    <scope>NUCLEOTIDE SEQUENCE</scope>
    <source>
        <strain evidence="2">PSN293</strain>
    </source>
</reference>
<feature type="region of interest" description="Disordered" evidence="1">
    <location>
        <begin position="245"/>
        <end position="345"/>
    </location>
</feature>
<comment type="caution">
    <text evidence="2">The sequence shown here is derived from an EMBL/GenBank/DDBJ whole genome shotgun (WGS) entry which is preliminary data.</text>
</comment>
<feature type="compositionally biased region" description="Basic and acidic residues" evidence="1">
    <location>
        <begin position="331"/>
        <end position="345"/>
    </location>
</feature>
<dbReference type="Proteomes" id="UP001301769">
    <property type="component" value="Unassembled WGS sequence"/>
</dbReference>
<proteinExistence type="predicted"/>
<gene>
    <name evidence="2" type="ORF">QBC37DRAFT_372143</name>
</gene>
<dbReference type="AlphaFoldDB" id="A0AAN6YAB9"/>
<sequence>MCFCGNDDLQLVCIRYAILMGPRPPTQDETRPNPRTALNDPQHLMHGTSRNQIWFPYIQLHGRGQHCVRGLQYRVEYVFDYPFACFSCHYTFRVQVIVELEVFSKWFFTDDLEKIISVSSPTIWHSIVMLEWQSVTKRLWEDIGKKEEQVKGTWTSKMSDLHRRASTSPPVYTTDDLVDFPYVEVVDRAERITYNFGVAVSFIRDNLAVLQPLTSLASLEHNNARNQRDERVSKYGDRLLPLLERIVRDNRPTPGSFGSPDPQRPSSRPQTGGNNSNAQYSGWPPQEWGAEAQTFGGGRGTGLGAQFAGLGISGARGPNNSPATSAYSSDQENRSSRRDRRERES</sequence>